<comment type="caution">
    <text evidence="4">The sequence shown here is derived from an EMBL/GenBank/DDBJ whole genome shotgun (WGS) entry which is preliminary data.</text>
</comment>
<sequence length="466" mass="51212">MNASRASHYESSYPLYSFDWSHQGVIVATYREDLSNQITVLSANKNIHGGDEYDFQPVATSELMYPATKALWDPSQKMSGNGSRFASSSQYLQLWEIQETPGPTSNIINGNNMQYHHGCYTFIVQEKLKLINSKLSHHSLPPLTSFDWNISDPSLVITSSIDTTCTVWDLNRQQVKTQLIAHDSEVFDVKFVHCDVNTFFSVGADGSVRLFDLRALEHSTIIYEPPQTNASITTTANNIVNNSGSMPASNNMGIINSSPLLRLDTCKTNQNLIATIGVDSTAAMVLDIRYPGTATYFLDGHSASINSLAWHPTKEALLTGGDDCQALIWDMNGIVTEVASSAQNSSSQNYHQPGGVQSFPYSQGLGGSASVQDRILKNVNVRLPNNSFIKSCMVTYPDFKYPHQSHSWGTDTLQPKIGNWPAGGAFGNTLNNGGWVSSEINYVGWNDVGDWFGVVSGKEFQGVKSY</sequence>
<evidence type="ECO:0000256" key="3">
    <source>
        <dbReference type="PROSITE-ProRule" id="PRU00221"/>
    </source>
</evidence>
<dbReference type="AlphaFoldDB" id="A0AAV5QWA8"/>
<dbReference type="RefSeq" id="XP_064855378.1">
    <property type="nucleotide sequence ID" value="XM_064999306.1"/>
</dbReference>
<accession>A0AAV5QWA8</accession>
<dbReference type="SMART" id="SM00320">
    <property type="entry name" value="WD40"/>
    <property type="match status" value="3"/>
</dbReference>
<keyword evidence="1 3" id="KW-0853">WD repeat</keyword>
<dbReference type="InterPro" id="IPR001680">
    <property type="entry name" value="WD40_rpt"/>
</dbReference>
<evidence type="ECO:0000256" key="1">
    <source>
        <dbReference type="ARBA" id="ARBA00022574"/>
    </source>
</evidence>
<dbReference type="PANTHER" id="PTHR19919">
    <property type="entry name" value="WD REPEAT CONTAINING PROTEIN"/>
    <property type="match status" value="1"/>
</dbReference>
<gene>
    <name evidence="4" type="ORF">DASC09_057220</name>
</gene>
<organism evidence="4 5">
    <name type="scientific">Saccharomycopsis crataegensis</name>
    <dbReference type="NCBI Taxonomy" id="43959"/>
    <lineage>
        <taxon>Eukaryota</taxon>
        <taxon>Fungi</taxon>
        <taxon>Dikarya</taxon>
        <taxon>Ascomycota</taxon>
        <taxon>Saccharomycotina</taxon>
        <taxon>Saccharomycetes</taxon>
        <taxon>Saccharomycopsidaceae</taxon>
        <taxon>Saccharomycopsis</taxon>
    </lineage>
</organism>
<dbReference type="PROSITE" id="PS00678">
    <property type="entry name" value="WD_REPEATS_1"/>
    <property type="match status" value="1"/>
</dbReference>
<dbReference type="GeneID" id="90076371"/>
<dbReference type="InterPro" id="IPR019775">
    <property type="entry name" value="WD40_repeat_CS"/>
</dbReference>
<proteinExistence type="predicted"/>
<dbReference type="Gene3D" id="2.130.10.10">
    <property type="entry name" value="YVTN repeat-like/Quinoprotein amine dehydrogenase"/>
    <property type="match status" value="2"/>
</dbReference>
<evidence type="ECO:0000256" key="2">
    <source>
        <dbReference type="ARBA" id="ARBA00022737"/>
    </source>
</evidence>
<feature type="repeat" description="WD" evidence="3">
    <location>
        <begin position="298"/>
        <end position="332"/>
    </location>
</feature>
<keyword evidence="2" id="KW-0677">Repeat</keyword>
<dbReference type="EMBL" id="BTFZ01000020">
    <property type="protein sequence ID" value="GMM38383.1"/>
    <property type="molecule type" value="Genomic_DNA"/>
</dbReference>
<evidence type="ECO:0000313" key="4">
    <source>
        <dbReference type="EMBL" id="GMM38383.1"/>
    </source>
</evidence>
<evidence type="ECO:0008006" key="6">
    <source>
        <dbReference type="Google" id="ProtNLM"/>
    </source>
</evidence>
<evidence type="ECO:0000313" key="5">
    <source>
        <dbReference type="Proteomes" id="UP001360560"/>
    </source>
</evidence>
<reference evidence="4 5" key="1">
    <citation type="journal article" date="2023" name="Elife">
        <title>Identification of key yeast species and microbe-microbe interactions impacting larval growth of Drosophila in the wild.</title>
        <authorList>
            <person name="Mure A."/>
            <person name="Sugiura Y."/>
            <person name="Maeda R."/>
            <person name="Honda K."/>
            <person name="Sakurai N."/>
            <person name="Takahashi Y."/>
            <person name="Watada M."/>
            <person name="Katoh T."/>
            <person name="Gotoh A."/>
            <person name="Gotoh Y."/>
            <person name="Taniguchi I."/>
            <person name="Nakamura K."/>
            <person name="Hayashi T."/>
            <person name="Katayama T."/>
            <person name="Uemura T."/>
            <person name="Hattori Y."/>
        </authorList>
    </citation>
    <scope>NUCLEOTIDE SEQUENCE [LARGE SCALE GENOMIC DNA]</scope>
    <source>
        <strain evidence="4 5">SC-9</strain>
    </source>
</reference>
<dbReference type="InterPro" id="IPR015943">
    <property type="entry name" value="WD40/YVTN_repeat-like_dom_sf"/>
</dbReference>
<keyword evidence="5" id="KW-1185">Reference proteome</keyword>
<dbReference type="PROSITE" id="PS50082">
    <property type="entry name" value="WD_REPEATS_2"/>
    <property type="match status" value="1"/>
</dbReference>
<dbReference type="InterPro" id="IPR045159">
    <property type="entry name" value="DCAF7-like"/>
</dbReference>
<dbReference type="PROSITE" id="PS50294">
    <property type="entry name" value="WD_REPEATS_REGION"/>
    <property type="match status" value="1"/>
</dbReference>
<dbReference type="SUPFAM" id="SSF50978">
    <property type="entry name" value="WD40 repeat-like"/>
    <property type="match status" value="1"/>
</dbReference>
<dbReference type="InterPro" id="IPR036322">
    <property type="entry name" value="WD40_repeat_dom_sf"/>
</dbReference>
<protein>
    <recommendedName>
        <fullName evidence="6">WD40 repeat-like protein</fullName>
    </recommendedName>
</protein>
<dbReference type="Pfam" id="PF00400">
    <property type="entry name" value="WD40"/>
    <property type="match status" value="3"/>
</dbReference>
<name>A0AAV5QWA8_9ASCO</name>
<dbReference type="Proteomes" id="UP001360560">
    <property type="component" value="Unassembled WGS sequence"/>
</dbReference>